<evidence type="ECO:0000259" key="2">
    <source>
        <dbReference type="Pfam" id="PF22939"/>
    </source>
</evidence>
<feature type="domain" description="Nephrocystin 3-like N-terminal" evidence="3">
    <location>
        <begin position="185"/>
        <end position="246"/>
    </location>
</feature>
<dbReference type="InterPro" id="IPR056884">
    <property type="entry name" value="NPHP3-like_N"/>
</dbReference>
<dbReference type="AlphaFoldDB" id="A0A8H3UCX0"/>
<dbReference type="Pfam" id="PF24883">
    <property type="entry name" value="NPHP3_N"/>
    <property type="match status" value="1"/>
</dbReference>
<protein>
    <submittedName>
        <fullName evidence="4">Uncharacterized protein</fullName>
    </submittedName>
</protein>
<proteinExistence type="predicted"/>
<sequence length="493" mass="56454">MLQSQRFNVEVPGLDSAISRFYSGLARGFGKYFEKLEDMFSRISDVLPRFRIYEQLFPDHERPLSALTKSYLDIIIFCVDAKELFGKARRSTVTWAVIGHVLWRNFDQKFSTNHLLQFIQHQKLVEKEAGLSEMMEAIIARKIAEANQLAQANVRLDMKRRQLLSVLSTVDYAAQHRRLRHLRHKGSGKTVLSASIAEELSPILSEPQFGMCYYYCDYSDVKSLDASTVIGTLIRQLLEKNDIPEDVEARLLSLFLWVKFQLEDLCGATSDKEIRNILRDLPKDLVETYGRIITKIRASGPGRIKLARKMLKWIICARRPLRIEELREAMALDLTDSHFDEDKLPSGDNWRLIQMCGNLAVLNRDDNTVRLAHHTVQQFLLTQSDLLYTDVSVPGYLTLPDIEIEIGQLCVAYLCLSDFETQVARCEMFTVAAGTDVLQSFVYSQLPVTNVFGKFASTIMSAVWTESPIERRPVAVDLSTYKPEQHVKRSMQD</sequence>
<dbReference type="InterPro" id="IPR054471">
    <property type="entry name" value="GPIID_WHD"/>
</dbReference>
<gene>
    <name evidence="4" type="ORF">BLS_007037</name>
</gene>
<dbReference type="Proteomes" id="UP000433883">
    <property type="component" value="Unassembled WGS sequence"/>
</dbReference>
<accession>A0A8H3UCX0</accession>
<evidence type="ECO:0000256" key="1">
    <source>
        <dbReference type="ARBA" id="ARBA00022737"/>
    </source>
</evidence>
<keyword evidence="1" id="KW-0677">Repeat</keyword>
<evidence type="ECO:0000259" key="3">
    <source>
        <dbReference type="Pfam" id="PF24883"/>
    </source>
</evidence>
<organism evidence="4 5">
    <name type="scientific">Venturia inaequalis</name>
    <name type="common">Apple scab fungus</name>
    <dbReference type="NCBI Taxonomy" id="5025"/>
    <lineage>
        <taxon>Eukaryota</taxon>
        <taxon>Fungi</taxon>
        <taxon>Dikarya</taxon>
        <taxon>Ascomycota</taxon>
        <taxon>Pezizomycotina</taxon>
        <taxon>Dothideomycetes</taxon>
        <taxon>Pleosporomycetidae</taxon>
        <taxon>Venturiales</taxon>
        <taxon>Venturiaceae</taxon>
        <taxon>Venturia</taxon>
    </lineage>
</organism>
<name>A0A8H3UCX0_VENIN</name>
<reference evidence="4 5" key="1">
    <citation type="submission" date="2019-11" db="EMBL/GenBank/DDBJ databases">
        <title>Venturia inaequalis Genome Resource.</title>
        <authorList>
            <person name="Lichtner F.J."/>
        </authorList>
    </citation>
    <scope>NUCLEOTIDE SEQUENCE [LARGE SCALE GENOMIC DNA]</scope>
    <source>
        <strain evidence="4">Bline_iso_100314</strain>
    </source>
</reference>
<evidence type="ECO:0000313" key="5">
    <source>
        <dbReference type="Proteomes" id="UP000433883"/>
    </source>
</evidence>
<comment type="caution">
    <text evidence="4">The sequence shown here is derived from an EMBL/GenBank/DDBJ whole genome shotgun (WGS) entry which is preliminary data.</text>
</comment>
<dbReference type="PANTHER" id="PTHR10039">
    <property type="entry name" value="AMELOGENIN"/>
    <property type="match status" value="1"/>
</dbReference>
<feature type="domain" description="GPI inositol-deacylase winged helix" evidence="2">
    <location>
        <begin position="305"/>
        <end position="383"/>
    </location>
</feature>
<dbReference type="EMBL" id="WNWQ01000533">
    <property type="protein sequence ID" value="KAE9966394.1"/>
    <property type="molecule type" value="Genomic_DNA"/>
</dbReference>
<evidence type="ECO:0000313" key="4">
    <source>
        <dbReference type="EMBL" id="KAE9966394.1"/>
    </source>
</evidence>
<dbReference type="Pfam" id="PF22939">
    <property type="entry name" value="WHD_GPIID"/>
    <property type="match status" value="1"/>
</dbReference>